<gene>
    <name evidence="2" type="ORF">GK047_20925</name>
</gene>
<dbReference type="EMBL" id="JAAIKC010000009">
    <property type="protein sequence ID" value="NEW08464.1"/>
    <property type="molecule type" value="Genomic_DNA"/>
</dbReference>
<feature type="region of interest" description="Disordered" evidence="1">
    <location>
        <begin position="49"/>
        <end position="79"/>
    </location>
</feature>
<evidence type="ECO:0008006" key="3">
    <source>
        <dbReference type="Google" id="ProtNLM"/>
    </source>
</evidence>
<reference evidence="2" key="1">
    <citation type="submission" date="2020-02" db="EMBL/GenBank/DDBJ databases">
        <authorList>
            <person name="Shen X.-R."/>
            <person name="Zhang Y.-X."/>
        </authorList>
    </citation>
    <scope>NUCLEOTIDE SEQUENCE</scope>
    <source>
        <strain evidence="2">SYP-B3998</strain>
    </source>
</reference>
<sequence>MAPKKNFPLRLDPKLYEALEQWAGDEFRSVNGHIEYLLRESLQRAGRLPKAVLTGSTPETPPSEGSEGLESPKHSDSSD</sequence>
<comment type="caution">
    <text evidence="2">The sequence shown here is derived from an EMBL/GenBank/DDBJ whole genome shotgun (WGS) entry which is preliminary data.</text>
</comment>
<dbReference type="RefSeq" id="WP_163951303.1">
    <property type="nucleotide sequence ID" value="NZ_JAAIKC010000009.1"/>
</dbReference>
<feature type="compositionally biased region" description="Basic and acidic residues" evidence="1">
    <location>
        <begin position="70"/>
        <end position="79"/>
    </location>
</feature>
<protein>
    <recommendedName>
        <fullName evidence="3">Toxin-antitoxin system HicB family antitoxin</fullName>
    </recommendedName>
</protein>
<accession>A0A6G4A3F2</accession>
<evidence type="ECO:0000313" key="2">
    <source>
        <dbReference type="EMBL" id="NEW08464.1"/>
    </source>
</evidence>
<evidence type="ECO:0000256" key="1">
    <source>
        <dbReference type="SAM" id="MobiDB-lite"/>
    </source>
</evidence>
<dbReference type="Gene3D" id="1.10.1220.10">
    <property type="entry name" value="Met repressor-like"/>
    <property type="match status" value="1"/>
</dbReference>
<dbReference type="SUPFAM" id="SSF47598">
    <property type="entry name" value="Ribbon-helix-helix"/>
    <property type="match status" value="1"/>
</dbReference>
<organism evidence="2">
    <name type="scientific">Paenibacillus sp. SYP-B3998</name>
    <dbReference type="NCBI Taxonomy" id="2678564"/>
    <lineage>
        <taxon>Bacteria</taxon>
        <taxon>Bacillati</taxon>
        <taxon>Bacillota</taxon>
        <taxon>Bacilli</taxon>
        <taxon>Bacillales</taxon>
        <taxon>Paenibacillaceae</taxon>
        <taxon>Paenibacillus</taxon>
    </lineage>
</organism>
<dbReference type="InterPro" id="IPR010985">
    <property type="entry name" value="Ribbon_hlx_hlx"/>
</dbReference>
<dbReference type="AlphaFoldDB" id="A0A6G4A3F2"/>
<dbReference type="GO" id="GO:0006355">
    <property type="term" value="P:regulation of DNA-templated transcription"/>
    <property type="evidence" value="ECO:0007669"/>
    <property type="project" value="InterPro"/>
</dbReference>
<name>A0A6G4A3F2_9BACL</name>
<proteinExistence type="predicted"/>
<dbReference type="InterPro" id="IPR013321">
    <property type="entry name" value="Arc_rbn_hlx_hlx"/>
</dbReference>